<feature type="transmembrane region" description="Helical" evidence="1">
    <location>
        <begin position="53"/>
        <end position="70"/>
    </location>
</feature>
<sequence length="80" mass="8752">MKLPMSRFQAICVVFFSSISLSGVGTVMGHEGHGHTPPGQGNSLWHYLSEPTHAWVFAAVITVSVGMVLFHKLQKQTQES</sequence>
<keyword evidence="1" id="KW-0812">Transmembrane</keyword>
<reference evidence="2 3" key="1">
    <citation type="submission" date="2019-02" db="EMBL/GenBank/DDBJ databases">
        <title>Deep-cultivation of Planctomycetes and their phenomic and genomic characterization uncovers novel biology.</title>
        <authorList>
            <person name="Wiegand S."/>
            <person name="Jogler M."/>
            <person name="Boedeker C."/>
            <person name="Pinto D."/>
            <person name="Vollmers J."/>
            <person name="Rivas-Marin E."/>
            <person name="Kohn T."/>
            <person name="Peeters S.H."/>
            <person name="Heuer A."/>
            <person name="Rast P."/>
            <person name="Oberbeckmann S."/>
            <person name="Bunk B."/>
            <person name="Jeske O."/>
            <person name="Meyerdierks A."/>
            <person name="Storesund J.E."/>
            <person name="Kallscheuer N."/>
            <person name="Luecker S."/>
            <person name="Lage O.M."/>
            <person name="Pohl T."/>
            <person name="Merkel B.J."/>
            <person name="Hornburger P."/>
            <person name="Mueller R.-W."/>
            <person name="Bruemmer F."/>
            <person name="Labrenz M."/>
            <person name="Spormann A.M."/>
            <person name="Op Den Camp H."/>
            <person name="Overmann J."/>
            <person name="Amann R."/>
            <person name="Jetten M.S.M."/>
            <person name="Mascher T."/>
            <person name="Medema M.H."/>
            <person name="Devos D.P."/>
            <person name="Kaster A.-K."/>
            <person name="Ovreas L."/>
            <person name="Rohde M."/>
            <person name="Galperin M.Y."/>
            <person name="Jogler C."/>
        </authorList>
    </citation>
    <scope>NUCLEOTIDE SEQUENCE [LARGE SCALE GENOMIC DNA]</scope>
    <source>
        <strain evidence="2 3">Pla100</strain>
    </source>
</reference>
<dbReference type="AlphaFoldDB" id="A0A5C5ZKL7"/>
<organism evidence="2 3">
    <name type="scientific">Neorhodopirellula pilleata</name>
    <dbReference type="NCBI Taxonomy" id="2714738"/>
    <lineage>
        <taxon>Bacteria</taxon>
        <taxon>Pseudomonadati</taxon>
        <taxon>Planctomycetota</taxon>
        <taxon>Planctomycetia</taxon>
        <taxon>Pirellulales</taxon>
        <taxon>Pirellulaceae</taxon>
        <taxon>Neorhodopirellula</taxon>
    </lineage>
</organism>
<protein>
    <submittedName>
        <fullName evidence="2">Uncharacterized protein</fullName>
    </submittedName>
</protein>
<evidence type="ECO:0000313" key="2">
    <source>
        <dbReference type="EMBL" id="TWT87952.1"/>
    </source>
</evidence>
<name>A0A5C5ZKL7_9BACT</name>
<dbReference type="EMBL" id="SJPM01000023">
    <property type="protein sequence ID" value="TWT87952.1"/>
    <property type="molecule type" value="Genomic_DNA"/>
</dbReference>
<accession>A0A5C5ZKL7</accession>
<evidence type="ECO:0000256" key="1">
    <source>
        <dbReference type="SAM" id="Phobius"/>
    </source>
</evidence>
<evidence type="ECO:0000313" key="3">
    <source>
        <dbReference type="Proteomes" id="UP000316213"/>
    </source>
</evidence>
<keyword evidence="3" id="KW-1185">Reference proteome</keyword>
<proteinExistence type="predicted"/>
<gene>
    <name evidence="2" type="ORF">Pla100_58040</name>
</gene>
<keyword evidence="1" id="KW-0472">Membrane</keyword>
<keyword evidence="1" id="KW-1133">Transmembrane helix</keyword>
<dbReference type="Proteomes" id="UP000316213">
    <property type="component" value="Unassembled WGS sequence"/>
</dbReference>
<comment type="caution">
    <text evidence="2">The sequence shown here is derived from an EMBL/GenBank/DDBJ whole genome shotgun (WGS) entry which is preliminary data.</text>
</comment>